<sequence length="234" mass="26964">MPPKLPRNTKQSLIITYLQTTKTCHTLKELEKTLPPVASIPGMQVKEYIQELVDENRIRVEKIGSGNWYWSFAGDERGEKERARNEVKNEVERARGGWEKMAGRLAARRGEIQREREDLVSMTGQQGEEVEVLRGELLGKKEVLEGEWKRVREEVKKMGGVNDGEEGKKSVMEMKAETERFRAEAQMWTDNVYVLEGYLRRLAGGDRDIITAVQRECYGEEYVEGEGLREMNIP</sequence>
<proteinExistence type="predicted"/>
<accession>A0ACC3B338</accession>
<evidence type="ECO:0000313" key="1">
    <source>
        <dbReference type="EMBL" id="KAK1144271.1"/>
    </source>
</evidence>
<comment type="caution">
    <text evidence="1">The sequence shown here is derived from an EMBL/GenBank/DDBJ whole genome shotgun (WGS) entry which is preliminary data.</text>
</comment>
<protein>
    <submittedName>
        <fullName evidence="1">Meiotic nuclear division protein 1</fullName>
    </submittedName>
</protein>
<gene>
    <name evidence="1" type="primary">MND1</name>
    <name evidence="1" type="ORF">N8T08_005684</name>
</gene>
<dbReference type="EMBL" id="JAOPJF010000032">
    <property type="protein sequence ID" value="KAK1144271.1"/>
    <property type="molecule type" value="Genomic_DNA"/>
</dbReference>
<dbReference type="Proteomes" id="UP001177260">
    <property type="component" value="Unassembled WGS sequence"/>
</dbReference>
<reference evidence="1 2" key="1">
    <citation type="journal article" date="2023" name="ACS Omega">
        <title>Identification of the Neoaspergillic Acid Biosynthesis Gene Cluster by Establishing an In Vitro CRISPR-Ribonucleoprotein Genetic System in Aspergillus melleus.</title>
        <authorList>
            <person name="Yuan B."/>
            <person name="Grau M.F."/>
            <person name="Murata R.M."/>
            <person name="Torok T."/>
            <person name="Venkateswaran K."/>
            <person name="Stajich J.E."/>
            <person name="Wang C.C.C."/>
        </authorList>
    </citation>
    <scope>NUCLEOTIDE SEQUENCE [LARGE SCALE GENOMIC DNA]</scope>
    <source>
        <strain evidence="1 2">IMV 1140</strain>
    </source>
</reference>
<organism evidence="1 2">
    <name type="scientific">Aspergillus melleus</name>
    <dbReference type="NCBI Taxonomy" id="138277"/>
    <lineage>
        <taxon>Eukaryota</taxon>
        <taxon>Fungi</taxon>
        <taxon>Dikarya</taxon>
        <taxon>Ascomycota</taxon>
        <taxon>Pezizomycotina</taxon>
        <taxon>Eurotiomycetes</taxon>
        <taxon>Eurotiomycetidae</taxon>
        <taxon>Eurotiales</taxon>
        <taxon>Aspergillaceae</taxon>
        <taxon>Aspergillus</taxon>
        <taxon>Aspergillus subgen. Circumdati</taxon>
    </lineage>
</organism>
<evidence type="ECO:0000313" key="2">
    <source>
        <dbReference type="Proteomes" id="UP001177260"/>
    </source>
</evidence>
<name>A0ACC3B338_9EURO</name>
<keyword evidence="2" id="KW-1185">Reference proteome</keyword>